<dbReference type="InterPro" id="IPR004634">
    <property type="entry name" value="Pept_S49_pIV"/>
</dbReference>
<evidence type="ECO:0000259" key="8">
    <source>
        <dbReference type="Pfam" id="PF01343"/>
    </source>
</evidence>
<dbReference type="PANTHER" id="PTHR33209">
    <property type="entry name" value="PROTEASE 4"/>
    <property type="match status" value="1"/>
</dbReference>
<dbReference type="InterPro" id="IPR002142">
    <property type="entry name" value="Peptidase_S49"/>
</dbReference>
<evidence type="ECO:0000256" key="2">
    <source>
        <dbReference type="ARBA" id="ARBA00022670"/>
    </source>
</evidence>
<evidence type="ECO:0000256" key="3">
    <source>
        <dbReference type="ARBA" id="ARBA00022801"/>
    </source>
</evidence>
<evidence type="ECO:0000256" key="4">
    <source>
        <dbReference type="ARBA" id="ARBA00022825"/>
    </source>
</evidence>
<dbReference type="EMBL" id="CP041046">
    <property type="protein sequence ID" value="QDE38069.1"/>
    <property type="molecule type" value="Genomic_DNA"/>
</dbReference>
<keyword evidence="3" id="KW-0378">Hydrolase</keyword>
<dbReference type="Gene3D" id="3.90.226.10">
    <property type="entry name" value="2-enoyl-CoA Hydratase, Chain A, domain 1"/>
    <property type="match status" value="3"/>
</dbReference>
<feature type="region of interest" description="Disordered" evidence="6">
    <location>
        <begin position="1"/>
        <end position="27"/>
    </location>
</feature>
<reference evidence="9 10" key="1">
    <citation type="submission" date="2019-06" db="EMBL/GenBank/DDBJ databases">
        <title>A complete genome sequence for Luteibacter pinisoli MAH-14.</title>
        <authorList>
            <person name="Baltrus D.A."/>
        </authorList>
    </citation>
    <scope>NUCLEOTIDE SEQUENCE [LARGE SCALE GENOMIC DNA]</scope>
    <source>
        <strain evidence="9 10">MAH-14</strain>
    </source>
</reference>
<dbReference type="KEGG" id="lpy:FIV34_02085"/>
<evidence type="ECO:0000313" key="9">
    <source>
        <dbReference type="EMBL" id="QDE38069.1"/>
    </source>
</evidence>
<evidence type="ECO:0000256" key="1">
    <source>
        <dbReference type="ARBA" id="ARBA00008683"/>
    </source>
</evidence>
<accession>A0A4Y5Z0A5</accession>
<evidence type="ECO:0000313" key="10">
    <source>
        <dbReference type="Proteomes" id="UP000316093"/>
    </source>
</evidence>
<dbReference type="AlphaFoldDB" id="A0A4Y5Z0A5"/>
<keyword evidence="10" id="KW-1185">Reference proteome</keyword>
<keyword evidence="7" id="KW-1133">Transmembrane helix</keyword>
<dbReference type="GO" id="GO:0008236">
    <property type="term" value="F:serine-type peptidase activity"/>
    <property type="evidence" value="ECO:0007669"/>
    <property type="project" value="UniProtKB-KW"/>
</dbReference>
<dbReference type="GO" id="GO:0006465">
    <property type="term" value="P:signal peptide processing"/>
    <property type="evidence" value="ECO:0007669"/>
    <property type="project" value="InterPro"/>
</dbReference>
<organism evidence="9 10">
    <name type="scientific">Luteibacter pinisoli</name>
    <dbReference type="NCBI Taxonomy" id="2589080"/>
    <lineage>
        <taxon>Bacteria</taxon>
        <taxon>Pseudomonadati</taxon>
        <taxon>Pseudomonadota</taxon>
        <taxon>Gammaproteobacteria</taxon>
        <taxon>Lysobacterales</taxon>
        <taxon>Rhodanobacteraceae</taxon>
        <taxon>Luteibacter</taxon>
    </lineage>
</organism>
<dbReference type="OrthoDB" id="9764363at2"/>
<feature type="active site" description="Nucleophile" evidence="5">
    <location>
        <position position="432"/>
    </location>
</feature>
<keyword evidence="7" id="KW-0472">Membrane</keyword>
<evidence type="ECO:0000256" key="5">
    <source>
        <dbReference type="PIRSR" id="PIRSR001217-1"/>
    </source>
</evidence>
<dbReference type="PIRSF" id="PIRSF001217">
    <property type="entry name" value="Protease_4_SppA"/>
    <property type="match status" value="1"/>
</dbReference>
<dbReference type="CDD" id="cd07018">
    <property type="entry name" value="S49_SppA_67K_type"/>
    <property type="match status" value="1"/>
</dbReference>
<dbReference type="NCBIfam" id="TIGR00705">
    <property type="entry name" value="SppA_67K"/>
    <property type="match status" value="1"/>
</dbReference>
<feature type="domain" description="Peptidase S49" evidence="8">
    <location>
        <begin position="157"/>
        <end position="313"/>
    </location>
</feature>
<dbReference type="Gene3D" id="6.20.330.10">
    <property type="match status" value="1"/>
</dbReference>
<dbReference type="CDD" id="cd07023">
    <property type="entry name" value="S49_Sppa_N_C"/>
    <property type="match status" value="1"/>
</dbReference>
<keyword evidence="7" id="KW-0812">Transmembrane</keyword>
<evidence type="ECO:0000256" key="7">
    <source>
        <dbReference type="SAM" id="Phobius"/>
    </source>
</evidence>
<name>A0A4Y5Z0A5_9GAMM</name>
<comment type="similarity">
    <text evidence="1">Belongs to the peptidase S49 family.</text>
</comment>
<feature type="active site" description="Proton donor/acceptor" evidence="5">
    <location>
        <position position="225"/>
    </location>
</feature>
<dbReference type="RefSeq" id="WP_139979189.1">
    <property type="nucleotide sequence ID" value="NZ_CP041046.1"/>
</dbReference>
<dbReference type="PANTHER" id="PTHR33209:SF1">
    <property type="entry name" value="PEPTIDASE S49 DOMAIN-CONTAINING PROTEIN"/>
    <property type="match status" value="1"/>
</dbReference>
<dbReference type="InterPro" id="IPR047217">
    <property type="entry name" value="S49_SppA_67K_type_N"/>
</dbReference>
<sequence>MSDPLNSTPPPLPGRPSPVPPVPPPRRNGFGRFMRGLGRGLNVTRLIILNVIFFGFIGIFLLLAFVGHHADQIDTKTVLVLAPDGALVEQYSADPLSRAVSRMSGDGVKQVQVRDLVRAIDTAAKDDRISRILLRTDKLQAGGFAALREVGAALDRFRAAGKPVLAWGANMEQGQYYLAAHADKVYIDPQGGVIATGLANYRLFYKDLLDKLGVQVHLFRVGQFKSAAEPFILDHASPESKEADAYWLGGLWNTWVSEVAKMRHIDAGELRADVDGLPERVRDAKGSLADLALEEKLVDGIATDQDIVHMLRKDGVPAGPKDTGFRHVELDTYLADRGLSTVDMLQTSPGVAVVVAEGEITGGKQAQGSIGGDSTAALVRAVRQDRRTRALVLRVNSPGGEVYAAEQIRREVELTREAGIPVVVSMGDVAASGGYWISMNANRIYAEPNTITGSIGIFGMFFTVPDTLAKFGVKSDGVGTSPLAGAFDMTRPLDPKVGVLIQSIIDKGYRDFVGGVARARGKDFAAIDSIAQGRVWTGEQAMQRGLVDRLGSLQDAIRDAAEQAGLGKDYNVRYAEKPMGAFERFLTSVGDSGEARVAMSFGMKLPSWVAELPKLAPEFALFRAAEAGKPHVYAYCFCSPR</sequence>
<dbReference type="GO" id="GO:0016020">
    <property type="term" value="C:membrane"/>
    <property type="evidence" value="ECO:0007669"/>
    <property type="project" value="InterPro"/>
</dbReference>
<feature type="domain" description="Peptidase S49" evidence="8">
    <location>
        <begin position="416"/>
        <end position="566"/>
    </location>
</feature>
<evidence type="ECO:0000256" key="6">
    <source>
        <dbReference type="SAM" id="MobiDB-lite"/>
    </source>
</evidence>
<feature type="compositionally biased region" description="Pro residues" evidence="6">
    <location>
        <begin position="7"/>
        <end position="26"/>
    </location>
</feature>
<dbReference type="InterPro" id="IPR029045">
    <property type="entry name" value="ClpP/crotonase-like_dom_sf"/>
</dbReference>
<dbReference type="InterPro" id="IPR047272">
    <property type="entry name" value="S49_SppA_C"/>
</dbReference>
<protein>
    <submittedName>
        <fullName evidence="9">Signal peptide peptidase SppA</fullName>
    </submittedName>
</protein>
<dbReference type="Pfam" id="PF01343">
    <property type="entry name" value="Peptidase_S49"/>
    <property type="match status" value="2"/>
</dbReference>
<gene>
    <name evidence="9" type="primary">sppA</name>
    <name evidence="9" type="ORF">FIV34_02085</name>
</gene>
<dbReference type="SUPFAM" id="SSF52096">
    <property type="entry name" value="ClpP/crotonase"/>
    <property type="match status" value="2"/>
</dbReference>
<keyword evidence="4" id="KW-0720">Serine protease</keyword>
<proteinExistence type="inferred from homology"/>
<feature type="transmembrane region" description="Helical" evidence="7">
    <location>
        <begin position="43"/>
        <end position="66"/>
    </location>
</feature>
<keyword evidence="2" id="KW-0645">Protease</keyword>
<dbReference type="Proteomes" id="UP000316093">
    <property type="component" value="Chromosome"/>
</dbReference>